<evidence type="ECO:0000256" key="9">
    <source>
        <dbReference type="ARBA" id="ARBA00025362"/>
    </source>
</evidence>
<dbReference type="GO" id="GO:0007018">
    <property type="term" value="P:microtubule-based movement"/>
    <property type="evidence" value="ECO:0007669"/>
    <property type="project" value="UniProtKB-UniRule"/>
</dbReference>
<dbReference type="InterPro" id="IPR016561">
    <property type="entry name" value="DYNLRB1/2"/>
</dbReference>
<keyword evidence="4 10" id="KW-0963">Cytoplasm</keyword>
<dbReference type="Gene3D" id="3.30.450.30">
    <property type="entry name" value="Dynein light chain 2a, cytoplasmic"/>
    <property type="match status" value="1"/>
</dbReference>
<evidence type="ECO:0000256" key="6">
    <source>
        <dbReference type="ARBA" id="ARBA00023017"/>
    </source>
</evidence>
<dbReference type="GO" id="GO:0005737">
    <property type="term" value="C:cytoplasm"/>
    <property type="evidence" value="ECO:0007669"/>
    <property type="project" value="UniProtKB-UniRule"/>
</dbReference>
<reference evidence="12 13" key="1">
    <citation type="journal article" date="2021" name="Sci. Rep.">
        <title>The genome of the diatom Chaetoceros tenuissimus carries an ancient integrated fragment of an extant virus.</title>
        <authorList>
            <person name="Hongo Y."/>
            <person name="Kimura K."/>
            <person name="Takaki Y."/>
            <person name="Yoshida Y."/>
            <person name="Baba S."/>
            <person name="Kobayashi G."/>
            <person name="Nagasaki K."/>
            <person name="Hano T."/>
            <person name="Tomaru Y."/>
        </authorList>
    </citation>
    <scope>NUCLEOTIDE SEQUENCE [LARGE SCALE GENOMIC DNA]</scope>
    <source>
        <strain evidence="12 13">NIES-3715</strain>
    </source>
</reference>
<dbReference type="SUPFAM" id="SSF103196">
    <property type="entry name" value="Roadblock/LC7 domain"/>
    <property type="match status" value="1"/>
</dbReference>
<comment type="function">
    <text evidence="9">Acts as one of several non-catalytic accessory components of the cytoplasmic dynein 1 complex that are thought to be involved in linking dynein to cargos and to adapter proteins that regulate dynein function. Cytoplasmic dynein 1 acts as a motor for the intracellular retrograde motility of vesicles and organelles along microtubules.</text>
</comment>
<dbReference type="PIRSF" id="PIRSF009998">
    <property type="entry name" value="DLC7"/>
    <property type="match status" value="1"/>
</dbReference>
<dbReference type="AlphaFoldDB" id="A0AAD3H400"/>
<proteinExistence type="inferred from homology"/>
<keyword evidence="6 10" id="KW-0243">Dynein</keyword>
<evidence type="ECO:0000256" key="4">
    <source>
        <dbReference type="ARBA" id="ARBA00022490"/>
    </source>
</evidence>
<dbReference type="SMART" id="SM00960">
    <property type="entry name" value="Robl_LC7"/>
    <property type="match status" value="1"/>
</dbReference>
<comment type="similarity">
    <text evidence="2 10">Belongs to the GAMAD family.</text>
</comment>
<keyword evidence="8 10" id="KW-0206">Cytoskeleton</keyword>
<keyword evidence="7 10" id="KW-0505">Motor protein</keyword>
<evidence type="ECO:0000256" key="5">
    <source>
        <dbReference type="ARBA" id="ARBA00022701"/>
    </source>
</evidence>
<dbReference type="PANTHER" id="PTHR10779">
    <property type="entry name" value="DYNEIN LIGHT CHAIN ROADBLOCK"/>
    <property type="match status" value="1"/>
</dbReference>
<dbReference type="Pfam" id="PF03259">
    <property type="entry name" value="Robl_LC7"/>
    <property type="match status" value="1"/>
</dbReference>
<evidence type="ECO:0000256" key="2">
    <source>
        <dbReference type="ARBA" id="ARBA00007191"/>
    </source>
</evidence>
<dbReference type="GO" id="GO:0005868">
    <property type="term" value="C:cytoplasmic dynein complex"/>
    <property type="evidence" value="ECO:0007669"/>
    <property type="project" value="UniProtKB-UniRule"/>
</dbReference>
<evidence type="ECO:0000256" key="1">
    <source>
        <dbReference type="ARBA" id="ARBA00004245"/>
    </source>
</evidence>
<dbReference type="EMBL" id="BLLK01000032">
    <property type="protein sequence ID" value="GFH49084.1"/>
    <property type="molecule type" value="Genomic_DNA"/>
</dbReference>
<evidence type="ECO:0000256" key="8">
    <source>
        <dbReference type="ARBA" id="ARBA00023212"/>
    </source>
</evidence>
<dbReference type="GO" id="GO:0005874">
    <property type="term" value="C:microtubule"/>
    <property type="evidence" value="ECO:0007669"/>
    <property type="project" value="UniProtKB-UniRule"/>
</dbReference>
<keyword evidence="13" id="KW-1185">Reference proteome</keyword>
<evidence type="ECO:0000313" key="13">
    <source>
        <dbReference type="Proteomes" id="UP001054902"/>
    </source>
</evidence>
<name>A0AAD3H400_9STRA</name>
<comment type="caution">
    <text evidence="12">The sequence shown here is derived from an EMBL/GenBank/DDBJ whole genome shotgun (WGS) entry which is preliminary data.</text>
</comment>
<organism evidence="12 13">
    <name type="scientific">Chaetoceros tenuissimus</name>
    <dbReference type="NCBI Taxonomy" id="426638"/>
    <lineage>
        <taxon>Eukaryota</taxon>
        <taxon>Sar</taxon>
        <taxon>Stramenopiles</taxon>
        <taxon>Ochrophyta</taxon>
        <taxon>Bacillariophyta</taxon>
        <taxon>Coscinodiscophyceae</taxon>
        <taxon>Chaetocerotophycidae</taxon>
        <taxon>Chaetocerotales</taxon>
        <taxon>Chaetocerotaceae</taxon>
        <taxon>Chaetoceros</taxon>
    </lineage>
</organism>
<dbReference type="FunFam" id="3.30.450.30:FF:000009">
    <property type="entry name" value="Dynein light chain roadblock"/>
    <property type="match status" value="1"/>
</dbReference>
<gene>
    <name evidence="12" type="ORF">CTEN210_05560</name>
</gene>
<comment type="subcellular location">
    <subcellularLocation>
        <location evidence="1 10">Cytoplasm</location>
        <location evidence="1 10">Cytoskeleton</location>
    </subcellularLocation>
</comment>
<keyword evidence="3 10" id="KW-0813">Transport</keyword>
<evidence type="ECO:0000259" key="11">
    <source>
        <dbReference type="SMART" id="SM00960"/>
    </source>
</evidence>
<protein>
    <recommendedName>
        <fullName evidence="10">Dynein light chain roadblock</fullName>
    </recommendedName>
</protein>
<accession>A0AAD3H400</accession>
<evidence type="ECO:0000256" key="7">
    <source>
        <dbReference type="ARBA" id="ARBA00023175"/>
    </source>
</evidence>
<sequence>MATSAVMSEVEETLQRIKSHKGVEGIIIMTQEGSILQSTLTEEQSKQHGALISSLTEKASLMISTLDPDDKLSFLRVRSQKKEIMIAPDNDFLMMVIQNPNVVE</sequence>
<feature type="domain" description="Roadblock/LAMTOR2" evidence="11">
    <location>
        <begin position="10"/>
        <end position="98"/>
    </location>
</feature>
<keyword evidence="5 10" id="KW-0493">Microtubule</keyword>
<evidence type="ECO:0000313" key="12">
    <source>
        <dbReference type="EMBL" id="GFH49084.1"/>
    </source>
</evidence>
<dbReference type="InterPro" id="IPR004942">
    <property type="entry name" value="Roadblock/LAMTOR2_dom"/>
</dbReference>
<dbReference type="GO" id="GO:0045505">
    <property type="term" value="F:dynein intermediate chain binding"/>
    <property type="evidence" value="ECO:0007669"/>
    <property type="project" value="UniProtKB-UniRule"/>
</dbReference>
<evidence type="ECO:0000256" key="10">
    <source>
        <dbReference type="PIRNR" id="PIRNR009998"/>
    </source>
</evidence>
<evidence type="ECO:0000256" key="3">
    <source>
        <dbReference type="ARBA" id="ARBA00022448"/>
    </source>
</evidence>
<dbReference type="Proteomes" id="UP001054902">
    <property type="component" value="Unassembled WGS sequence"/>
</dbReference>